<dbReference type="OrthoDB" id="2756618at2759"/>
<sequence>MLSYSKSALIGIVLENLAYGLYLSYFIQCLQIILARKNAKSGASIRLLLITLVLFFLITLRMVLDNKGVVEAFTYAPTTPNAADIYLQSFGNGAMFRTGTYIALTIVADIFIVYRVYAVWGGSFMAAVLPCLLAIADIVTGGLLIQAIRELAAGASPDGHNVSTHAIIFYSFTLSLNVLCTFLISLRIYLTQRRAKGIIASGLDLGMTMTIVIESAALYSACLIAMIVPTALGNNVQFCLLSVMPGIVGIAFSLIIVRMGAGLSPHSTGRAGDAPMSVLQFAGSQTRGRTRGTVTGTRTGTGTEMDGTTDDIADDTDSDGNRNQLGLGIQLHLDGHSQGTQRSRGTGASWEGEGKEGGKEGEKEEV</sequence>
<feature type="transmembrane region" description="Helical" evidence="2">
    <location>
        <begin position="124"/>
        <end position="148"/>
    </location>
</feature>
<dbReference type="AlphaFoldDB" id="A0A8H6XPC8"/>
<organism evidence="3 4">
    <name type="scientific">Mycena venus</name>
    <dbReference type="NCBI Taxonomy" id="2733690"/>
    <lineage>
        <taxon>Eukaryota</taxon>
        <taxon>Fungi</taxon>
        <taxon>Dikarya</taxon>
        <taxon>Basidiomycota</taxon>
        <taxon>Agaricomycotina</taxon>
        <taxon>Agaricomycetes</taxon>
        <taxon>Agaricomycetidae</taxon>
        <taxon>Agaricales</taxon>
        <taxon>Marasmiineae</taxon>
        <taxon>Mycenaceae</taxon>
        <taxon>Mycena</taxon>
    </lineage>
</organism>
<feature type="compositionally biased region" description="Basic and acidic residues" evidence="1">
    <location>
        <begin position="352"/>
        <end position="366"/>
    </location>
</feature>
<feature type="transmembrane region" description="Helical" evidence="2">
    <location>
        <begin position="17"/>
        <end position="35"/>
    </location>
</feature>
<gene>
    <name evidence="3" type="ORF">MVEN_01697300</name>
</gene>
<keyword evidence="4" id="KW-1185">Reference proteome</keyword>
<evidence type="ECO:0000256" key="2">
    <source>
        <dbReference type="SAM" id="Phobius"/>
    </source>
</evidence>
<proteinExistence type="predicted"/>
<feature type="compositionally biased region" description="Polar residues" evidence="1">
    <location>
        <begin position="337"/>
        <end position="346"/>
    </location>
</feature>
<dbReference type="EMBL" id="JACAZI010000015">
    <property type="protein sequence ID" value="KAF7344077.1"/>
    <property type="molecule type" value="Genomic_DNA"/>
</dbReference>
<feature type="transmembrane region" description="Helical" evidence="2">
    <location>
        <begin position="211"/>
        <end position="232"/>
    </location>
</feature>
<feature type="compositionally biased region" description="Acidic residues" evidence="1">
    <location>
        <begin position="307"/>
        <end position="318"/>
    </location>
</feature>
<name>A0A8H6XPC8_9AGAR</name>
<feature type="transmembrane region" description="Helical" evidence="2">
    <location>
        <begin position="168"/>
        <end position="190"/>
    </location>
</feature>
<evidence type="ECO:0000313" key="3">
    <source>
        <dbReference type="EMBL" id="KAF7344077.1"/>
    </source>
</evidence>
<keyword evidence="2" id="KW-0812">Transmembrane</keyword>
<feature type="transmembrane region" description="Helical" evidence="2">
    <location>
        <begin position="47"/>
        <end position="64"/>
    </location>
</feature>
<dbReference type="Proteomes" id="UP000620124">
    <property type="component" value="Unassembled WGS sequence"/>
</dbReference>
<feature type="transmembrane region" description="Helical" evidence="2">
    <location>
        <begin position="99"/>
        <end position="117"/>
    </location>
</feature>
<keyword evidence="2" id="KW-1133">Transmembrane helix</keyword>
<feature type="transmembrane region" description="Helical" evidence="2">
    <location>
        <begin position="238"/>
        <end position="257"/>
    </location>
</feature>
<accession>A0A8H6XPC8</accession>
<feature type="region of interest" description="Disordered" evidence="1">
    <location>
        <begin position="282"/>
        <end position="366"/>
    </location>
</feature>
<feature type="compositionally biased region" description="Low complexity" evidence="1">
    <location>
        <begin position="291"/>
        <end position="306"/>
    </location>
</feature>
<keyword evidence="2" id="KW-0472">Membrane</keyword>
<evidence type="ECO:0000313" key="4">
    <source>
        <dbReference type="Proteomes" id="UP000620124"/>
    </source>
</evidence>
<comment type="caution">
    <text evidence="3">The sequence shown here is derived from an EMBL/GenBank/DDBJ whole genome shotgun (WGS) entry which is preliminary data.</text>
</comment>
<evidence type="ECO:0000256" key="1">
    <source>
        <dbReference type="SAM" id="MobiDB-lite"/>
    </source>
</evidence>
<protein>
    <submittedName>
        <fullName evidence="3">Uncharacterized protein</fullName>
    </submittedName>
</protein>
<reference evidence="3" key="1">
    <citation type="submission" date="2020-05" db="EMBL/GenBank/DDBJ databases">
        <title>Mycena genomes resolve the evolution of fungal bioluminescence.</title>
        <authorList>
            <person name="Tsai I.J."/>
        </authorList>
    </citation>
    <scope>NUCLEOTIDE SEQUENCE</scope>
    <source>
        <strain evidence="3">CCC161011</strain>
    </source>
</reference>